<evidence type="ECO:0000313" key="12">
    <source>
        <dbReference type="Proteomes" id="UP000825890"/>
    </source>
</evidence>
<keyword evidence="7" id="KW-0539">Nucleus</keyword>
<dbReference type="OrthoDB" id="1577640at2759"/>
<evidence type="ECO:0000256" key="8">
    <source>
        <dbReference type="PROSITE-ProRule" id="PRU00042"/>
    </source>
</evidence>
<organism evidence="11 12">
    <name type="scientific">Cercospora kikuchii</name>
    <dbReference type="NCBI Taxonomy" id="84275"/>
    <lineage>
        <taxon>Eukaryota</taxon>
        <taxon>Fungi</taxon>
        <taxon>Dikarya</taxon>
        <taxon>Ascomycota</taxon>
        <taxon>Pezizomycotina</taxon>
        <taxon>Dothideomycetes</taxon>
        <taxon>Dothideomycetidae</taxon>
        <taxon>Mycosphaerellales</taxon>
        <taxon>Mycosphaerellaceae</taxon>
        <taxon>Cercospora</taxon>
    </lineage>
</organism>
<dbReference type="PROSITE" id="PS50157">
    <property type="entry name" value="ZINC_FINGER_C2H2_2"/>
    <property type="match status" value="1"/>
</dbReference>
<dbReference type="SMART" id="SM00355">
    <property type="entry name" value="ZnF_C2H2"/>
    <property type="match status" value="3"/>
</dbReference>
<dbReference type="GO" id="GO:0006357">
    <property type="term" value="P:regulation of transcription by RNA polymerase II"/>
    <property type="evidence" value="ECO:0007669"/>
    <property type="project" value="TreeGrafter"/>
</dbReference>
<feature type="domain" description="C2H2-type" evidence="10">
    <location>
        <begin position="121"/>
        <end position="153"/>
    </location>
</feature>
<keyword evidence="4" id="KW-0862">Zinc</keyword>
<evidence type="ECO:0000256" key="9">
    <source>
        <dbReference type="SAM" id="MobiDB-lite"/>
    </source>
</evidence>
<name>A0A9P3F8N5_9PEZI</name>
<dbReference type="GO" id="GO:0005634">
    <property type="term" value="C:nucleus"/>
    <property type="evidence" value="ECO:0007669"/>
    <property type="project" value="UniProtKB-SubCell"/>
</dbReference>
<dbReference type="GeneID" id="68287408"/>
<keyword evidence="12" id="KW-1185">Reference proteome</keyword>
<evidence type="ECO:0000256" key="3">
    <source>
        <dbReference type="ARBA" id="ARBA00022771"/>
    </source>
</evidence>
<keyword evidence="3 8" id="KW-0863">Zinc-finger</keyword>
<feature type="region of interest" description="Disordered" evidence="9">
    <location>
        <begin position="200"/>
        <end position="238"/>
    </location>
</feature>
<dbReference type="EMBL" id="BOLY01000001">
    <property type="protein sequence ID" value="GIZ38416.1"/>
    <property type="molecule type" value="Genomic_DNA"/>
</dbReference>
<gene>
    <name evidence="11" type="ORF">CKM354_000183300</name>
</gene>
<sequence>MDLNFIWNDNNDIDPSLLMDHKLAGASGENQLDDDLAHDKVELPPEGLECDREAIGSESVQLERDHVWPGQMMQTTLPKGRPYDPLAPVFYPTPPASILRVHNRSRSRYLEGLEELPGGPFICPGGQGLSCNRSFETKSKLTHHERVHRPHRNFCTLCNAGFYYMKDLKRHMVFHAPRDLHLVCPHIGCRYHSRPFARKDHRDRHVRSCHHRGSPALESSSISNQDAGKPSKPRLEVPSNQQPFVTATLAQTAPANAIHVQDSSMSGSARAHEARHAGTSSDGNFVVQGQNVQVDEAEDSHSMFNGSDVSSAESSIFDGTIESTCEQSTRPTTNDYANHNVQTLHKTVSAQASYADSIQSDGCVLGLDATAKVKLSSELASMIFAELGVEVVPGDLTHSIAGLLYDCAAVLQRRVHRNDISHRVAIFMRHRRNMIARELNAEKPVDRAPGLAMSVREKIALLMSKEGLQGLPDDIDHSNIQDLADEDEMKQPEVQEARAFLGGSTEFTWLLVRLKALCQLEMTGETYTSVRQTICRSLESGRRGYSFSLNWCPLAFMTSQYPAGTRLSQVICVNGNATRAQATTCEHYVTQTWPDIGPAVLEHLDKYIESETSSPGTGSGSTRQHFELTIQRLPNDSTCIRVAADPNVVLEIGEVLTWLVVACRAGGSKEAAAPTSALCSPRVSSSLAGNFEVSWTSEPLAQSSYLSEETCWHDLFDSCSIAQGYPIPRRTHNEPGLELSLGLMSMLGAASRAVLFDSVLLLKGLCSMFVPLQKAGASVIWHYLVHRDEYGNFSDWMPHYEASHGREPLRSLDFSDLVDCPQYVGWSRETKMVAGSKDARYDEVDFGGKPIKPGFALDGVSISISKVLSVGTKAVAGKKDTPMFQCASGPYEQTINITAKWTALMYDTAECRGWLLDGATALLHMCRAAMTHPDAPEIGRSLPKSPELIIYDDKEKPWTFEDLVLQHWSTFEEMKSHHFKLRAGETKQWEVSNPLSRRLEGFGFVDILTREPCMPRYHSLSSQASRWLQFTTQCGAINILGSGFGNLIAPLTSCKKTLEALPCGHDLIAAPVGLLHRIARRIGLVSASSIELCDGVYWNDPFRSFASDPCQCIESPQKDLMWRCGGGITSLEGRAGVNNCKRRRLIEMVGDYSRGAIILGGRSSRFDDRLCVESSEAQVPVSPQSGKRRAVDEGYSSSRS</sequence>
<dbReference type="PANTHER" id="PTHR46179:SF13">
    <property type="entry name" value="C2H2-TYPE DOMAIN-CONTAINING PROTEIN"/>
    <property type="match status" value="1"/>
</dbReference>
<dbReference type="Gene3D" id="3.30.160.60">
    <property type="entry name" value="Classic Zinc Finger"/>
    <property type="match status" value="1"/>
</dbReference>
<reference evidence="11 12" key="1">
    <citation type="submission" date="2021-01" db="EMBL/GenBank/DDBJ databases">
        <title>Cercospora kikuchii MAFF 305040 whole genome shotgun sequence.</title>
        <authorList>
            <person name="Kashiwa T."/>
            <person name="Suzuki T."/>
        </authorList>
    </citation>
    <scope>NUCLEOTIDE SEQUENCE [LARGE SCALE GENOMIC DNA]</scope>
    <source>
        <strain evidence="11 12">MAFF 305040</strain>
    </source>
</reference>
<protein>
    <recommendedName>
        <fullName evidence="10">C2H2-type domain-containing protein</fullName>
    </recommendedName>
</protein>
<dbReference type="InterPro" id="IPR013087">
    <property type="entry name" value="Znf_C2H2_type"/>
</dbReference>
<dbReference type="SUPFAM" id="SSF57667">
    <property type="entry name" value="beta-beta-alpha zinc fingers"/>
    <property type="match status" value="1"/>
</dbReference>
<feature type="region of interest" description="Disordered" evidence="9">
    <location>
        <begin position="260"/>
        <end position="284"/>
    </location>
</feature>
<evidence type="ECO:0000259" key="10">
    <source>
        <dbReference type="PROSITE" id="PS50157"/>
    </source>
</evidence>
<keyword evidence="2" id="KW-0479">Metal-binding</keyword>
<feature type="compositionally biased region" description="Polar residues" evidence="9">
    <location>
        <begin position="217"/>
        <end position="226"/>
    </location>
</feature>
<evidence type="ECO:0000256" key="4">
    <source>
        <dbReference type="ARBA" id="ARBA00022833"/>
    </source>
</evidence>
<dbReference type="PROSITE" id="PS00028">
    <property type="entry name" value="ZINC_FINGER_C2H2_1"/>
    <property type="match status" value="1"/>
</dbReference>
<feature type="compositionally biased region" description="Basic residues" evidence="9">
    <location>
        <begin position="200"/>
        <end position="213"/>
    </location>
</feature>
<accession>A0A9P3F8N5</accession>
<evidence type="ECO:0000256" key="5">
    <source>
        <dbReference type="ARBA" id="ARBA00023015"/>
    </source>
</evidence>
<evidence type="ECO:0000313" key="11">
    <source>
        <dbReference type="EMBL" id="GIZ38416.1"/>
    </source>
</evidence>
<dbReference type="InterPro" id="IPR051061">
    <property type="entry name" value="Zinc_finger_trans_reg"/>
</dbReference>
<keyword evidence="6" id="KW-0804">Transcription</keyword>
<evidence type="ECO:0000256" key="7">
    <source>
        <dbReference type="ARBA" id="ARBA00023242"/>
    </source>
</evidence>
<dbReference type="InterPro" id="IPR036236">
    <property type="entry name" value="Znf_C2H2_sf"/>
</dbReference>
<evidence type="ECO:0000256" key="2">
    <source>
        <dbReference type="ARBA" id="ARBA00022723"/>
    </source>
</evidence>
<comment type="caution">
    <text evidence="11">The sequence shown here is derived from an EMBL/GenBank/DDBJ whole genome shotgun (WGS) entry which is preliminary data.</text>
</comment>
<dbReference type="PANTHER" id="PTHR46179">
    <property type="entry name" value="ZINC FINGER PROTEIN"/>
    <property type="match status" value="1"/>
</dbReference>
<feature type="region of interest" description="Disordered" evidence="9">
    <location>
        <begin position="1177"/>
        <end position="1200"/>
    </location>
</feature>
<evidence type="ECO:0000256" key="6">
    <source>
        <dbReference type="ARBA" id="ARBA00023163"/>
    </source>
</evidence>
<dbReference type="RefSeq" id="XP_044652903.1">
    <property type="nucleotide sequence ID" value="XM_044796968.1"/>
</dbReference>
<dbReference type="Proteomes" id="UP000825890">
    <property type="component" value="Unassembled WGS sequence"/>
</dbReference>
<keyword evidence="5" id="KW-0805">Transcription regulation</keyword>
<dbReference type="GO" id="GO:0008270">
    <property type="term" value="F:zinc ion binding"/>
    <property type="evidence" value="ECO:0007669"/>
    <property type="project" value="UniProtKB-KW"/>
</dbReference>
<dbReference type="AlphaFoldDB" id="A0A9P3F8N5"/>
<evidence type="ECO:0000256" key="1">
    <source>
        <dbReference type="ARBA" id="ARBA00004123"/>
    </source>
</evidence>
<proteinExistence type="predicted"/>
<comment type="subcellular location">
    <subcellularLocation>
        <location evidence="1">Nucleus</location>
    </subcellularLocation>
</comment>